<protein>
    <submittedName>
        <fullName evidence="2">Uncharacterized protein</fullName>
    </submittedName>
</protein>
<dbReference type="Proteomes" id="UP001164929">
    <property type="component" value="Chromosome 2"/>
</dbReference>
<comment type="caution">
    <text evidence="2">The sequence shown here is derived from an EMBL/GenBank/DDBJ whole genome shotgun (WGS) entry which is preliminary data.</text>
</comment>
<gene>
    <name evidence="2" type="ORF">NC653_007674</name>
</gene>
<evidence type="ECO:0000256" key="1">
    <source>
        <dbReference type="SAM" id="MobiDB-lite"/>
    </source>
</evidence>
<organism evidence="2 3">
    <name type="scientific">Populus alba x Populus x berolinensis</name>
    <dbReference type="NCBI Taxonomy" id="444605"/>
    <lineage>
        <taxon>Eukaryota</taxon>
        <taxon>Viridiplantae</taxon>
        <taxon>Streptophyta</taxon>
        <taxon>Embryophyta</taxon>
        <taxon>Tracheophyta</taxon>
        <taxon>Spermatophyta</taxon>
        <taxon>Magnoliopsida</taxon>
        <taxon>eudicotyledons</taxon>
        <taxon>Gunneridae</taxon>
        <taxon>Pentapetalae</taxon>
        <taxon>rosids</taxon>
        <taxon>fabids</taxon>
        <taxon>Malpighiales</taxon>
        <taxon>Salicaceae</taxon>
        <taxon>Saliceae</taxon>
        <taxon>Populus</taxon>
    </lineage>
</organism>
<reference evidence="2" key="1">
    <citation type="journal article" date="2023" name="Mol. Ecol. Resour.">
        <title>Chromosome-level genome assembly of a triploid poplar Populus alba 'Berolinensis'.</title>
        <authorList>
            <person name="Chen S."/>
            <person name="Yu Y."/>
            <person name="Wang X."/>
            <person name="Wang S."/>
            <person name="Zhang T."/>
            <person name="Zhou Y."/>
            <person name="He R."/>
            <person name="Meng N."/>
            <person name="Wang Y."/>
            <person name="Liu W."/>
            <person name="Liu Z."/>
            <person name="Liu J."/>
            <person name="Guo Q."/>
            <person name="Huang H."/>
            <person name="Sederoff R.R."/>
            <person name="Wang G."/>
            <person name="Qu G."/>
            <person name="Chen S."/>
        </authorList>
    </citation>
    <scope>NUCLEOTIDE SEQUENCE</scope>
    <source>
        <strain evidence="2">SC-2020</strain>
    </source>
</reference>
<proteinExistence type="predicted"/>
<keyword evidence="3" id="KW-1185">Reference proteome</keyword>
<dbReference type="EMBL" id="JAQIZT010000002">
    <property type="protein sequence ID" value="KAJ7009107.1"/>
    <property type="molecule type" value="Genomic_DNA"/>
</dbReference>
<evidence type="ECO:0000313" key="3">
    <source>
        <dbReference type="Proteomes" id="UP001164929"/>
    </source>
</evidence>
<accession>A0AAD6RHW5</accession>
<dbReference type="AlphaFoldDB" id="A0AAD6RHW5"/>
<evidence type="ECO:0000313" key="2">
    <source>
        <dbReference type="EMBL" id="KAJ7009107.1"/>
    </source>
</evidence>
<sequence>MYPNPLDEHTQISINWHRHPQCPYSDALLVLLHEKIKKRDLAKIINGGGRFKSAIPRVPGTFPTWSFKRGQSFPHRRRCRTFAPEILTPSCGVEEKSRPEPSSFDARGSSFQSL</sequence>
<name>A0AAD6RHW5_9ROSI</name>
<feature type="region of interest" description="Disordered" evidence="1">
    <location>
        <begin position="91"/>
        <end position="114"/>
    </location>
</feature>